<dbReference type="GO" id="GO:0003978">
    <property type="term" value="F:UDP-glucose 4-epimerase activity"/>
    <property type="evidence" value="ECO:0007669"/>
    <property type="project" value="UniProtKB-UniRule"/>
</dbReference>
<evidence type="ECO:0000313" key="12">
    <source>
        <dbReference type="EMBL" id="BBM63175.1"/>
    </source>
</evidence>
<dbReference type="GO" id="GO:0005829">
    <property type="term" value="C:cytosol"/>
    <property type="evidence" value="ECO:0007669"/>
    <property type="project" value="TreeGrafter"/>
</dbReference>
<dbReference type="EMBL" id="LC494341">
    <property type="protein sequence ID" value="BBM62875.1"/>
    <property type="molecule type" value="Genomic_DNA"/>
</dbReference>
<feature type="domain" description="NAD(P)-binding" evidence="10">
    <location>
        <begin position="4"/>
        <end position="322"/>
    </location>
</feature>
<protein>
    <recommendedName>
        <fullName evidence="6 9">UDP-glucose 4-epimerase</fullName>
        <ecNumber evidence="5 9">5.1.3.2</ecNumber>
    </recommendedName>
</protein>
<dbReference type="SUPFAM" id="SSF51735">
    <property type="entry name" value="NAD(P)-binding Rossmann-fold domains"/>
    <property type="match status" value="1"/>
</dbReference>
<comment type="pathway">
    <text evidence="3 9">Carbohydrate metabolism; galactose metabolism.</text>
</comment>
<keyword evidence="7 9" id="KW-0520">NAD</keyword>
<dbReference type="RefSeq" id="WP_124782176.1">
    <property type="nucleotide sequence ID" value="NZ_BJWW01000085.1"/>
</dbReference>
<dbReference type="PANTHER" id="PTHR43725">
    <property type="entry name" value="UDP-GLUCOSE 4-EPIMERASE"/>
    <property type="match status" value="1"/>
</dbReference>
<evidence type="ECO:0000313" key="11">
    <source>
        <dbReference type="EMBL" id="BBM62875.1"/>
    </source>
</evidence>
<sequence length="336" mass="37392">MMILITGGAGYIGSHTAISLLNEGYEVIILDNLINSSLAIINKIKDLSGREILFQRGDVTDRKTLKKIFSGYDISDVIHFAGLKSVNESIQDPVGYYRNNVIGTVNLVEEMQYAGIDNIIFSSSATVYGEPETIPLTETCSVGKTTNPYGTSKYFSERILQDVSLADENFNVTLLRYFNPVGAHPSGLIGDSPLGVPNNLVPYLTRVAFGELDILPIFGFDYPTKDGTGVRDYIHVMDLANGHLAALNNRSKSSNFHIYNLGTGVGYSVLELIKTFESVTNIRVNYKMCDRRPGDIAECWADPSLAKKELKWEARKTLEEMMIDAWNYQIRNKSLF</sequence>
<dbReference type="InterPro" id="IPR005886">
    <property type="entry name" value="UDP_G4E"/>
</dbReference>
<comment type="cofactor">
    <cofactor evidence="2 9">
        <name>NAD(+)</name>
        <dbReference type="ChEBI" id="CHEBI:57540"/>
    </cofactor>
</comment>
<evidence type="ECO:0000256" key="9">
    <source>
        <dbReference type="RuleBase" id="RU366046"/>
    </source>
</evidence>
<evidence type="ECO:0000256" key="4">
    <source>
        <dbReference type="ARBA" id="ARBA00007637"/>
    </source>
</evidence>
<dbReference type="EMBL" id="LC494357">
    <property type="protein sequence ID" value="BBM63175.1"/>
    <property type="molecule type" value="Genomic_DNA"/>
</dbReference>
<comment type="similarity">
    <text evidence="4 9">Belongs to the NAD(P)-dependent epimerase/dehydratase family.</text>
</comment>
<keyword evidence="9" id="KW-0119">Carbohydrate metabolism</keyword>
<dbReference type="AlphaFoldDB" id="A0A5A4U4I6"/>
<dbReference type="PANTHER" id="PTHR43725:SF47">
    <property type="entry name" value="UDP-GLUCOSE 4-EPIMERASE"/>
    <property type="match status" value="1"/>
</dbReference>
<evidence type="ECO:0000256" key="8">
    <source>
        <dbReference type="ARBA" id="ARBA00023235"/>
    </source>
</evidence>
<name>A0A5A4U4I6_ESCAL</name>
<evidence type="ECO:0000256" key="5">
    <source>
        <dbReference type="ARBA" id="ARBA00013189"/>
    </source>
</evidence>
<evidence type="ECO:0000256" key="7">
    <source>
        <dbReference type="ARBA" id="ARBA00023027"/>
    </source>
</evidence>
<comment type="catalytic activity">
    <reaction evidence="1 9">
        <text>UDP-alpha-D-glucose = UDP-alpha-D-galactose</text>
        <dbReference type="Rhea" id="RHEA:22168"/>
        <dbReference type="ChEBI" id="CHEBI:58885"/>
        <dbReference type="ChEBI" id="CHEBI:66914"/>
        <dbReference type="EC" id="5.1.3.2"/>
    </reaction>
</comment>
<dbReference type="EC" id="5.1.3.2" evidence="5 9"/>
<evidence type="ECO:0000259" key="10">
    <source>
        <dbReference type="Pfam" id="PF16363"/>
    </source>
</evidence>
<dbReference type="GO" id="GO:0006012">
    <property type="term" value="P:galactose metabolic process"/>
    <property type="evidence" value="ECO:0007669"/>
    <property type="project" value="UniProtKB-UniPathway"/>
</dbReference>
<dbReference type="NCBIfam" id="NF007956">
    <property type="entry name" value="PRK10675.1"/>
    <property type="match status" value="1"/>
</dbReference>
<organism evidence="11">
    <name type="scientific">Escherichia albertii</name>
    <dbReference type="NCBI Taxonomy" id="208962"/>
    <lineage>
        <taxon>Bacteria</taxon>
        <taxon>Pseudomonadati</taxon>
        <taxon>Pseudomonadota</taxon>
        <taxon>Gammaproteobacteria</taxon>
        <taxon>Enterobacterales</taxon>
        <taxon>Enterobacteriaceae</taxon>
        <taxon>Escherichia</taxon>
    </lineage>
</organism>
<evidence type="ECO:0000256" key="1">
    <source>
        <dbReference type="ARBA" id="ARBA00000083"/>
    </source>
</evidence>
<dbReference type="InterPro" id="IPR036291">
    <property type="entry name" value="NAD(P)-bd_dom_sf"/>
</dbReference>
<keyword evidence="8 9" id="KW-0413">Isomerase</keyword>
<reference evidence="11" key="1">
    <citation type="submission" date="2019-07" db="EMBL/GenBank/DDBJ databases">
        <title>Overview of O-antigen diversity of Escherichia albertii, an emerging enteropathogen; genetic structure, serology, and development of O-genotyping method.</title>
        <authorList>
            <person name="Ooka T."/>
            <person name="Seto K."/>
            <person name="Ogura Y."/>
            <person name="Iguchi A."/>
            <person name="Imura N."/>
            <person name="Honda M."/>
            <person name="Etoh Y."/>
            <person name="Ikeda T."/>
            <person name="Sugitani W."/>
            <person name="Konno T."/>
            <person name="Kawano K."/>
            <person name="Kudo Y."/>
            <person name="Murakami K."/>
            <person name="Hayashi T."/>
            <person name="Nishi J."/>
        </authorList>
    </citation>
    <scope>NUCLEOTIDE SEQUENCE</scope>
    <source>
        <strain evidence="12">2014C-4015</strain>
        <strain evidence="11">A32-5al</strain>
    </source>
</reference>
<dbReference type="Gene3D" id="3.90.25.10">
    <property type="entry name" value="UDP-galactose 4-epimerase, domain 1"/>
    <property type="match status" value="1"/>
</dbReference>
<comment type="subunit">
    <text evidence="9">Homodimer.</text>
</comment>
<dbReference type="Gene3D" id="3.40.50.720">
    <property type="entry name" value="NAD(P)-binding Rossmann-like Domain"/>
    <property type="match status" value="1"/>
</dbReference>
<dbReference type="Pfam" id="PF16363">
    <property type="entry name" value="GDP_Man_Dehyd"/>
    <property type="match status" value="1"/>
</dbReference>
<evidence type="ECO:0000256" key="6">
    <source>
        <dbReference type="ARBA" id="ARBA00018569"/>
    </source>
</evidence>
<evidence type="ECO:0000256" key="3">
    <source>
        <dbReference type="ARBA" id="ARBA00004947"/>
    </source>
</evidence>
<gene>
    <name evidence="11" type="primary">galE</name>
</gene>
<dbReference type="CDD" id="cd05247">
    <property type="entry name" value="UDP_G4E_1_SDR_e"/>
    <property type="match status" value="1"/>
</dbReference>
<proteinExistence type="inferred from homology"/>
<dbReference type="InterPro" id="IPR016040">
    <property type="entry name" value="NAD(P)-bd_dom"/>
</dbReference>
<accession>A0A5A4U4I6</accession>
<dbReference type="NCBIfam" id="TIGR01179">
    <property type="entry name" value="galE"/>
    <property type="match status" value="1"/>
</dbReference>
<evidence type="ECO:0000256" key="2">
    <source>
        <dbReference type="ARBA" id="ARBA00001911"/>
    </source>
</evidence>
<dbReference type="UniPathway" id="UPA00214"/>